<reference evidence="5" key="1">
    <citation type="journal article" date="2019" name="Int. J. Syst. Evol. Microbiol.">
        <title>The Global Catalogue of Microorganisms (GCM) 10K type strain sequencing project: providing services to taxonomists for standard genome sequencing and annotation.</title>
        <authorList>
            <consortium name="The Broad Institute Genomics Platform"/>
            <consortium name="The Broad Institute Genome Sequencing Center for Infectious Disease"/>
            <person name="Wu L."/>
            <person name="Ma J."/>
        </authorList>
    </citation>
    <scope>NUCLEOTIDE SEQUENCE [LARGE SCALE GENOMIC DNA]</scope>
    <source>
        <strain evidence="5">KCTC 42087</strain>
    </source>
</reference>
<dbReference type="RefSeq" id="WP_378289456.1">
    <property type="nucleotide sequence ID" value="NZ_JBHSON010000099.1"/>
</dbReference>
<dbReference type="PANTHER" id="PTHR30483">
    <property type="entry name" value="LEUCINE-SPECIFIC-BINDING PROTEIN"/>
    <property type="match status" value="1"/>
</dbReference>
<comment type="caution">
    <text evidence="4">The sequence shown here is derived from an EMBL/GenBank/DDBJ whole genome shotgun (WGS) entry which is preliminary data.</text>
</comment>
<keyword evidence="2" id="KW-0732">Signal</keyword>
<dbReference type="Proteomes" id="UP001596074">
    <property type="component" value="Unassembled WGS sequence"/>
</dbReference>
<dbReference type="InterPro" id="IPR028081">
    <property type="entry name" value="Leu-bd"/>
</dbReference>
<sequence length="384" mass="40466">MTALTALLLTATAACGGGASTGGQGGDDGKPIRVGVLLSSVGALKSITEGYNEGFEFFKKKNPTILGRPIEYVRLEDGATPATAVPAAQKLIQKEKVDVIVGPYLSGPTSAVLPYFNRAKLININMSALTDAGNAEKYPFTFHNEWWKDAEGKAQLAHACKLGAKTVATIVVNNPLGTETDASIKHNIGSAPCKLQYLGAQQFSAGAPDVTAQATAARSADVVVTGAAAATDFASIIKSLMQVQYKGWIMGNQAIGEDNTLNLLPAEAAKQIIPFGSTPQTQKPLGKDVQGLFDGVRQNLGKDPGGFWGKAYDSMLMIKMSAEGAKSLDSAAMKKWLETNKFCGAWGCFGFTAASHHPFEPKDNLPYQPGTSVGGIAEPWKQPK</sequence>
<protein>
    <submittedName>
        <fullName evidence="4">ABC transporter substrate-binding protein</fullName>
    </submittedName>
</protein>
<gene>
    <name evidence="4" type="ORF">ACFPZN_45660</name>
</gene>
<evidence type="ECO:0000313" key="5">
    <source>
        <dbReference type="Proteomes" id="UP001596074"/>
    </source>
</evidence>
<comment type="similarity">
    <text evidence="1">Belongs to the leucine-binding protein family.</text>
</comment>
<dbReference type="InterPro" id="IPR051010">
    <property type="entry name" value="BCAA_transport"/>
</dbReference>
<organism evidence="4 5">
    <name type="scientific">Actinomadura rugatobispora</name>
    <dbReference type="NCBI Taxonomy" id="1994"/>
    <lineage>
        <taxon>Bacteria</taxon>
        <taxon>Bacillati</taxon>
        <taxon>Actinomycetota</taxon>
        <taxon>Actinomycetes</taxon>
        <taxon>Streptosporangiales</taxon>
        <taxon>Thermomonosporaceae</taxon>
        <taxon>Actinomadura</taxon>
    </lineage>
</organism>
<dbReference type="PANTHER" id="PTHR30483:SF6">
    <property type="entry name" value="PERIPLASMIC BINDING PROTEIN OF ABC TRANSPORTER FOR NATURAL AMINO ACIDS"/>
    <property type="match status" value="1"/>
</dbReference>
<keyword evidence="5" id="KW-1185">Reference proteome</keyword>
<dbReference type="EMBL" id="JBHSON010000099">
    <property type="protein sequence ID" value="MFC5752947.1"/>
    <property type="molecule type" value="Genomic_DNA"/>
</dbReference>
<name>A0ABW1AEI9_9ACTN</name>
<dbReference type="InterPro" id="IPR028082">
    <property type="entry name" value="Peripla_BP_I"/>
</dbReference>
<proteinExistence type="inferred from homology"/>
<evidence type="ECO:0000259" key="3">
    <source>
        <dbReference type="Pfam" id="PF13458"/>
    </source>
</evidence>
<dbReference type="Gene3D" id="3.40.50.2300">
    <property type="match status" value="2"/>
</dbReference>
<evidence type="ECO:0000256" key="1">
    <source>
        <dbReference type="ARBA" id="ARBA00010062"/>
    </source>
</evidence>
<dbReference type="Pfam" id="PF13458">
    <property type="entry name" value="Peripla_BP_6"/>
    <property type="match status" value="1"/>
</dbReference>
<evidence type="ECO:0000313" key="4">
    <source>
        <dbReference type="EMBL" id="MFC5752947.1"/>
    </source>
</evidence>
<dbReference type="SUPFAM" id="SSF53822">
    <property type="entry name" value="Periplasmic binding protein-like I"/>
    <property type="match status" value="1"/>
</dbReference>
<evidence type="ECO:0000256" key="2">
    <source>
        <dbReference type="ARBA" id="ARBA00022729"/>
    </source>
</evidence>
<accession>A0ABW1AEI9</accession>
<feature type="domain" description="Leucine-binding protein" evidence="3">
    <location>
        <begin position="31"/>
        <end position="359"/>
    </location>
</feature>